<evidence type="ECO:0000259" key="1">
    <source>
        <dbReference type="Pfam" id="PF02538"/>
    </source>
</evidence>
<organism evidence="2 3">
    <name type="scientific">Palleronia aestuarii</name>
    <dbReference type="NCBI Taxonomy" id="568105"/>
    <lineage>
        <taxon>Bacteria</taxon>
        <taxon>Pseudomonadati</taxon>
        <taxon>Pseudomonadota</taxon>
        <taxon>Alphaproteobacteria</taxon>
        <taxon>Rhodobacterales</taxon>
        <taxon>Roseobacteraceae</taxon>
        <taxon>Palleronia</taxon>
    </lineage>
</organism>
<gene>
    <name evidence="2" type="ORF">LX81_04153</name>
</gene>
<dbReference type="GO" id="GO:0005829">
    <property type="term" value="C:cytosol"/>
    <property type="evidence" value="ECO:0007669"/>
    <property type="project" value="TreeGrafter"/>
</dbReference>
<comment type="caution">
    <text evidence="2">The sequence shown here is derived from an EMBL/GenBank/DDBJ whole genome shotgun (WGS) entry which is preliminary data.</text>
</comment>
<keyword evidence="3" id="KW-1185">Reference proteome</keyword>
<dbReference type="OrthoDB" id="9761586at2"/>
<dbReference type="PANTHER" id="PTHR11365">
    <property type="entry name" value="5-OXOPROLINASE RELATED"/>
    <property type="match status" value="1"/>
</dbReference>
<dbReference type="EMBL" id="QKZL01000041">
    <property type="protein sequence ID" value="PZX10659.1"/>
    <property type="molecule type" value="Genomic_DNA"/>
</dbReference>
<dbReference type="GO" id="GO:0006749">
    <property type="term" value="P:glutathione metabolic process"/>
    <property type="evidence" value="ECO:0007669"/>
    <property type="project" value="TreeGrafter"/>
</dbReference>
<feature type="domain" description="Hydantoinase B/oxoprolinase" evidence="1">
    <location>
        <begin position="15"/>
        <end position="537"/>
    </location>
</feature>
<dbReference type="Proteomes" id="UP000248916">
    <property type="component" value="Unassembled WGS sequence"/>
</dbReference>
<proteinExistence type="predicted"/>
<dbReference type="RefSeq" id="WP_111539121.1">
    <property type="nucleotide sequence ID" value="NZ_QKZL01000041.1"/>
</dbReference>
<dbReference type="InterPro" id="IPR003692">
    <property type="entry name" value="Hydantoinase_B"/>
</dbReference>
<accession>A0A2W7PMS7</accession>
<dbReference type="InterPro" id="IPR045079">
    <property type="entry name" value="Oxoprolinase-like"/>
</dbReference>
<evidence type="ECO:0000313" key="2">
    <source>
        <dbReference type="EMBL" id="PZX10659.1"/>
    </source>
</evidence>
<dbReference type="GO" id="GO:0017168">
    <property type="term" value="F:5-oxoprolinase (ATP-hydrolyzing) activity"/>
    <property type="evidence" value="ECO:0007669"/>
    <property type="project" value="TreeGrafter"/>
</dbReference>
<sequence length="587" mass="62607">MSNSERNEAGPAIADPIAFQLFRHAIIGIANEMALTIFRTAYSGVLKSIMDYSTAICDREGRLAAQGLSLPGHLCSIPIALKATLARMEAAGDRIAEGDVLVMNDPYSGGMHLPDIFTFKPIFVEGEIVAYAAAVCHHTDVGGRVAGSNASDSTEIFQEGIRIPPLKLFRAGQIDTTLMEMLKSNVRIPERLEGDLRGQLAACRLAEIGIQALATRQGTKRFVELIDDMLAYSEILTRAAIAELPDGDVTFTDYIDDDGIDVGTPIPLVCSIRKSGEQLCVDWTGTAPQVKGAINNTFSYTAAASYTAVKTVLADGAPNNDGVFRAIEVIAPSGTIANAVMPAACAARGLTGFRMADCAFGAMARLAPGRVMACGDGGNTNVSIGGWTRDRKPFIFVDFVSAAWGARPWKDGLEGNTTIFANMASYSIETVESENPLVVTANEFVDDTAGAGKFRGGTAMRRDWMLLEDEATLSVRADRQSHRPFGLAGGHDGAPGRNIMVGADGTTRTLVSKFTMAMCKGDVFTHHLPSGGGYGDPLERDPNAVLEDWLDDYVSTETARDVYGIVIADGRIDTEATQARRAELSAA</sequence>
<dbReference type="Pfam" id="PF02538">
    <property type="entry name" value="Hydantoinase_B"/>
    <property type="match status" value="1"/>
</dbReference>
<evidence type="ECO:0000313" key="3">
    <source>
        <dbReference type="Proteomes" id="UP000248916"/>
    </source>
</evidence>
<dbReference type="AlphaFoldDB" id="A0A2W7PMS7"/>
<name>A0A2W7PMS7_9RHOB</name>
<dbReference type="PANTHER" id="PTHR11365:SF23">
    <property type="entry name" value="HYPOTHETICAL 5-OXOPROLINASE (EUROFUNG)-RELATED"/>
    <property type="match status" value="1"/>
</dbReference>
<protein>
    <submittedName>
        <fullName evidence="2">N-methylhydantoinase B</fullName>
    </submittedName>
</protein>
<reference evidence="2 3" key="1">
    <citation type="submission" date="2018-06" db="EMBL/GenBank/DDBJ databases">
        <title>Genomic Encyclopedia of Archaeal and Bacterial Type Strains, Phase II (KMG-II): from individual species to whole genera.</title>
        <authorList>
            <person name="Goeker M."/>
        </authorList>
    </citation>
    <scope>NUCLEOTIDE SEQUENCE [LARGE SCALE GENOMIC DNA]</scope>
    <source>
        <strain evidence="2 3">DSM 22009</strain>
    </source>
</reference>